<evidence type="ECO:0000313" key="11">
    <source>
        <dbReference type="Proteomes" id="UP000577362"/>
    </source>
</evidence>
<dbReference type="InterPro" id="IPR052159">
    <property type="entry name" value="Competence_DNA_uptake"/>
</dbReference>
<protein>
    <submittedName>
        <fullName evidence="10">Competence protein ComEC</fullName>
    </submittedName>
</protein>
<dbReference type="Pfam" id="PF03772">
    <property type="entry name" value="Competence"/>
    <property type="match status" value="1"/>
</dbReference>
<dbReference type="NCBIfam" id="TIGR00360">
    <property type="entry name" value="ComEC_N-term"/>
    <property type="match status" value="1"/>
</dbReference>
<accession>A0A840BXH7</accession>
<feature type="compositionally biased region" description="Acidic residues" evidence="6">
    <location>
        <begin position="748"/>
        <end position="763"/>
    </location>
</feature>
<feature type="domain" description="ComEC/Rec2-related protein" evidence="8">
    <location>
        <begin position="271"/>
        <end position="557"/>
    </location>
</feature>
<keyword evidence="5 7" id="KW-0472">Membrane</keyword>
<dbReference type="AlphaFoldDB" id="A0A840BXH7"/>
<feature type="transmembrane region" description="Helical" evidence="7">
    <location>
        <begin position="477"/>
        <end position="500"/>
    </location>
</feature>
<keyword evidence="11" id="KW-1185">Reference proteome</keyword>
<feature type="transmembrane region" description="Helical" evidence="7">
    <location>
        <begin position="333"/>
        <end position="354"/>
    </location>
</feature>
<evidence type="ECO:0000259" key="9">
    <source>
        <dbReference type="Pfam" id="PF13567"/>
    </source>
</evidence>
<keyword evidence="4 7" id="KW-1133">Transmembrane helix</keyword>
<dbReference type="InterPro" id="IPR004477">
    <property type="entry name" value="ComEC_N"/>
</dbReference>
<dbReference type="PANTHER" id="PTHR30619">
    <property type="entry name" value="DNA INTERNALIZATION/COMPETENCE PROTEIN COMEC/REC2"/>
    <property type="match status" value="1"/>
</dbReference>
<feature type="region of interest" description="Disordered" evidence="6">
    <location>
        <begin position="723"/>
        <end position="763"/>
    </location>
</feature>
<evidence type="ECO:0000256" key="5">
    <source>
        <dbReference type="ARBA" id="ARBA00023136"/>
    </source>
</evidence>
<dbReference type="EMBL" id="JACIEN010000001">
    <property type="protein sequence ID" value="MBB4016158.1"/>
    <property type="molecule type" value="Genomic_DNA"/>
</dbReference>
<feature type="transmembrane region" description="Helical" evidence="7">
    <location>
        <begin position="53"/>
        <end position="71"/>
    </location>
</feature>
<evidence type="ECO:0000256" key="2">
    <source>
        <dbReference type="ARBA" id="ARBA00022475"/>
    </source>
</evidence>
<dbReference type="GO" id="GO:0005886">
    <property type="term" value="C:plasma membrane"/>
    <property type="evidence" value="ECO:0007669"/>
    <property type="project" value="UniProtKB-SubCell"/>
</dbReference>
<sequence length="763" mass="79660">MPSDRSRQARAVAAVLDRATGGRGAVLAGGLSLADVGSFLTRCLDEEGTHRRLFPWAAVSFGIGVLLYFAADREPSVWAPVVALAVTVGVAAVSRRYAAFVAAVAAAFLFAGFLAGAARTARVEAPVLARVTIAPLIGFVESVEERPQGPRAVVRVETLGNLGDGERPARVRVSMREPARLRAGDFIKATARLMPPPGAAWPGGYDFTRDAFFRGIGAVGSLVGRVEIGAPPRPPDWRLGLATWLDETRNALTARIARAAGGQEGAVSAALVTGKRGLITEDTNEALRAAGLYHIVSISGLHMALAAGTVFWAVRALLALFPAIALTWPIKKIAAATAMAGAVGYCLFSGADVATQRALIMTLTMLGAILADRPALSMRNLAFAAILCLALEPEAVLGPSFQMSFSAVACLVALAEWQAARAGRGEASLGPVARVLRHAWRWTVALVVTTLVASLATGAYGAYHFQTAMPLSVVGNGIALPFVSFIVMPAAVLGVLLNPFGLDAPIWWLMGQGTAIVLAVSHAMQDWRLSVVAIPAFPGSALILFSLALLVLTICISPLRWLAAVPAAAALAIAAGAARPDIFVDRNGASAAVRGTEGRLAVLGRASSFVVAQWLRADGDARQPGDESLKSGVFCDRDGCTMQAVDGRMVALVRRPSAFVEDCRRADILVTALTVPPGCAAPVVIDRTKLRENGAMAVILGNGGSDRLIGQLPSDERRAWMQALPSRPLRQTTGAATGRPPSPTADETGGEDQEPDVSSDAAD</sequence>
<proteinExistence type="predicted"/>
<evidence type="ECO:0000256" key="4">
    <source>
        <dbReference type="ARBA" id="ARBA00022989"/>
    </source>
</evidence>
<evidence type="ECO:0000313" key="10">
    <source>
        <dbReference type="EMBL" id="MBB4016158.1"/>
    </source>
</evidence>
<dbReference type="RefSeq" id="WP_183315956.1">
    <property type="nucleotide sequence ID" value="NZ_JACIEN010000001.1"/>
</dbReference>
<feature type="transmembrane region" description="Helical" evidence="7">
    <location>
        <begin position="440"/>
        <end position="465"/>
    </location>
</feature>
<feature type="transmembrane region" description="Helical" evidence="7">
    <location>
        <begin position="531"/>
        <end position="553"/>
    </location>
</feature>
<feature type="transmembrane region" description="Helical" evidence="7">
    <location>
        <begin position="301"/>
        <end position="321"/>
    </location>
</feature>
<evidence type="ECO:0000256" key="1">
    <source>
        <dbReference type="ARBA" id="ARBA00004651"/>
    </source>
</evidence>
<organism evidence="10 11">
    <name type="scientific">Chelatococcus caeni</name>
    <dbReference type="NCBI Taxonomy" id="1348468"/>
    <lineage>
        <taxon>Bacteria</taxon>
        <taxon>Pseudomonadati</taxon>
        <taxon>Pseudomonadota</taxon>
        <taxon>Alphaproteobacteria</taxon>
        <taxon>Hyphomicrobiales</taxon>
        <taxon>Chelatococcaceae</taxon>
        <taxon>Chelatococcus</taxon>
    </lineage>
</organism>
<dbReference type="PANTHER" id="PTHR30619:SF1">
    <property type="entry name" value="RECOMBINATION PROTEIN 2"/>
    <property type="match status" value="1"/>
</dbReference>
<name>A0A840BXH7_9HYPH</name>
<evidence type="ECO:0000259" key="8">
    <source>
        <dbReference type="Pfam" id="PF03772"/>
    </source>
</evidence>
<evidence type="ECO:0000256" key="6">
    <source>
        <dbReference type="SAM" id="MobiDB-lite"/>
    </source>
</evidence>
<dbReference type="Proteomes" id="UP000577362">
    <property type="component" value="Unassembled WGS sequence"/>
</dbReference>
<feature type="transmembrane region" description="Helical" evidence="7">
    <location>
        <begin position="506"/>
        <end position="524"/>
    </location>
</feature>
<evidence type="ECO:0000256" key="3">
    <source>
        <dbReference type="ARBA" id="ARBA00022692"/>
    </source>
</evidence>
<gene>
    <name evidence="10" type="ORF">GGR16_001164</name>
</gene>
<evidence type="ECO:0000256" key="7">
    <source>
        <dbReference type="SAM" id="Phobius"/>
    </source>
</evidence>
<reference evidence="10 11" key="1">
    <citation type="submission" date="2020-08" db="EMBL/GenBank/DDBJ databases">
        <title>Genomic Encyclopedia of Type Strains, Phase IV (KMG-IV): sequencing the most valuable type-strain genomes for metagenomic binning, comparative biology and taxonomic classification.</title>
        <authorList>
            <person name="Goeker M."/>
        </authorList>
    </citation>
    <scope>NUCLEOTIDE SEQUENCE [LARGE SCALE GENOMIC DNA]</scope>
    <source>
        <strain evidence="10 11">DSM 103737</strain>
    </source>
</reference>
<feature type="transmembrane region" description="Helical" evidence="7">
    <location>
        <begin position="100"/>
        <end position="118"/>
    </location>
</feature>
<dbReference type="Pfam" id="PF13567">
    <property type="entry name" value="DUF4131"/>
    <property type="match status" value="1"/>
</dbReference>
<feature type="transmembrane region" description="Helical" evidence="7">
    <location>
        <begin position="77"/>
        <end position="93"/>
    </location>
</feature>
<dbReference type="InterPro" id="IPR025405">
    <property type="entry name" value="DUF4131"/>
</dbReference>
<keyword evidence="3 7" id="KW-0812">Transmembrane</keyword>
<keyword evidence="2" id="KW-1003">Cell membrane</keyword>
<feature type="domain" description="DUF4131" evidence="9">
    <location>
        <begin position="75"/>
        <end position="224"/>
    </location>
</feature>
<comment type="subcellular location">
    <subcellularLocation>
        <location evidence="1">Cell membrane</location>
        <topology evidence="1">Multi-pass membrane protein</topology>
    </subcellularLocation>
</comment>
<comment type="caution">
    <text evidence="10">The sequence shown here is derived from an EMBL/GenBank/DDBJ whole genome shotgun (WGS) entry which is preliminary data.</text>
</comment>
<feature type="transmembrane region" description="Helical" evidence="7">
    <location>
        <begin position="559"/>
        <end position="578"/>
    </location>
</feature>